<feature type="non-terminal residue" evidence="1">
    <location>
        <position position="1"/>
    </location>
</feature>
<name>A0A392TP22_9FABA</name>
<dbReference type="EMBL" id="LXQA010614350">
    <property type="protein sequence ID" value="MCI62177.1"/>
    <property type="molecule type" value="Genomic_DNA"/>
</dbReference>
<dbReference type="Proteomes" id="UP000265520">
    <property type="component" value="Unassembled WGS sequence"/>
</dbReference>
<evidence type="ECO:0000313" key="1">
    <source>
        <dbReference type="EMBL" id="MCI62177.1"/>
    </source>
</evidence>
<sequence>NLHGLGASVSRVNHSALKATSLNEALLPLEEPLTVRFAGEKRLCSKEKIVFYGNGSDGATVARWRWTGGCYYW</sequence>
<protein>
    <submittedName>
        <fullName evidence="1">Uncharacterized protein</fullName>
    </submittedName>
</protein>
<accession>A0A392TP22</accession>
<comment type="caution">
    <text evidence="1">The sequence shown here is derived from an EMBL/GenBank/DDBJ whole genome shotgun (WGS) entry which is preliminary data.</text>
</comment>
<organism evidence="1 2">
    <name type="scientific">Trifolium medium</name>
    <dbReference type="NCBI Taxonomy" id="97028"/>
    <lineage>
        <taxon>Eukaryota</taxon>
        <taxon>Viridiplantae</taxon>
        <taxon>Streptophyta</taxon>
        <taxon>Embryophyta</taxon>
        <taxon>Tracheophyta</taxon>
        <taxon>Spermatophyta</taxon>
        <taxon>Magnoliopsida</taxon>
        <taxon>eudicotyledons</taxon>
        <taxon>Gunneridae</taxon>
        <taxon>Pentapetalae</taxon>
        <taxon>rosids</taxon>
        <taxon>fabids</taxon>
        <taxon>Fabales</taxon>
        <taxon>Fabaceae</taxon>
        <taxon>Papilionoideae</taxon>
        <taxon>50 kb inversion clade</taxon>
        <taxon>NPAAA clade</taxon>
        <taxon>Hologalegina</taxon>
        <taxon>IRL clade</taxon>
        <taxon>Trifolieae</taxon>
        <taxon>Trifolium</taxon>
    </lineage>
</organism>
<dbReference type="AlphaFoldDB" id="A0A392TP22"/>
<keyword evidence="2" id="KW-1185">Reference proteome</keyword>
<proteinExistence type="predicted"/>
<reference evidence="1 2" key="1">
    <citation type="journal article" date="2018" name="Front. Plant Sci.">
        <title>Red Clover (Trifolium pratense) and Zigzag Clover (T. medium) - A Picture of Genomic Similarities and Differences.</title>
        <authorList>
            <person name="Dluhosova J."/>
            <person name="Istvanek J."/>
            <person name="Nedelnik J."/>
            <person name="Repkova J."/>
        </authorList>
    </citation>
    <scope>NUCLEOTIDE SEQUENCE [LARGE SCALE GENOMIC DNA]</scope>
    <source>
        <strain evidence="2">cv. 10/8</strain>
        <tissue evidence="1">Leaf</tissue>
    </source>
</reference>
<evidence type="ECO:0000313" key="2">
    <source>
        <dbReference type="Proteomes" id="UP000265520"/>
    </source>
</evidence>